<evidence type="ECO:0000313" key="4">
    <source>
        <dbReference type="Proteomes" id="UP000542813"/>
    </source>
</evidence>
<dbReference type="EMBL" id="JACHMM010000001">
    <property type="protein sequence ID" value="MBB5789300.1"/>
    <property type="molecule type" value="Genomic_DNA"/>
</dbReference>
<dbReference type="NCBIfam" id="TIGR03885">
    <property type="entry name" value="flavin_revert"/>
    <property type="match status" value="1"/>
</dbReference>
<feature type="domain" description="Luciferase-like" evidence="2">
    <location>
        <begin position="9"/>
        <end position="291"/>
    </location>
</feature>
<dbReference type="NCBIfam" id="TIGR03557">
    <property type="entry name" value="F420_G6P_family"/>
    <property type="match status" value="1"/>
</dbReference>
<dbReference type="InterPro" id="IPR023907">
    <property type="entry name" value="Non-F420_Flavin_OxRdtase"/>
</dbReference>
<keyword evidence="1" id="KW-0560">Oxidoreductase</keyword>
<protein>
    <submittedName>
        <fullName evidence="3">Putative non-F420 flavinoid oxidoreductase</fullName>
    </submittedName>
</protein>
<evidence type="ECO:0000313" key="3">
    <source>
        <dbReference type="EMBL" id="MBB5789300.1"/>
    </source>
</evidence>
<evidence type="ECO:0000259" key="2">
    <source>
        <dbReference type="Pfam" id="PF00296"/>
    </source>
</evidence>
<dbReference type="GO" id="GO:0016705">
    <property type="term" value="F:oxidoreductase activity, acting on paired donors, with incorporation or reduction of molecular oxygen"/>
    <property type="evidence" value="ECO:0007669"/>
    <property type="project" value="InterPro"/>
</dbReference>
<dbReference type="Proteomes" id="UP000542813">
    <property type="component" value="Unassembled WGS sequence"/>
</dbReference>
<keyword evidence="4" id="KW-1185">Reference proteome</keyword>
<dbReference type="InterPro" id="IPR019945">
    <property type="entry name" value="F420_G6P_DH-rel"/>
</dbReference>
<dbReference type="AlphaFoldDB" id="A0A7W9GSL3"/>
<accession>A0A7W9GSL3</accession>
<reference evidence="3 4" key="1">
    <citation type="submission" date="2020-08" db="EMBL/GenBank/DDBJ databases">
        <title>Sequencing the genomes of 1000 actinobacteria strains.</title>
        <authorList>
            <person name="Klenk H.-P."/>
        </authorList>
    </citation>
    <scope>NUCLEOTIDE SEQUENCE [LARGE SCALE GENOMIC DNA]</scope>
    <source>
        <strain evidence="3 4">DSM 102122</strain>
    </source>
</reference>
<name>A0A7W9GSL3_9ACTN</name>
<evidence type="ECO:0000256" key="1">
    <source>
        <dbReference type="ARBA" id="ARBA00023002"/>
    </source>
</evidence>
<dbReference type="InterPro" id="IPR011251">
    <property type="entry name" value="Luciferase-like_dom"/>
</dbReference>
<dbReference type="PANTHER" id="PTHR43244">
    <property type="match status" value="1"/>
</dbReference>
<organism evidence="3 4">
    <name type="scientific">Jiangella mangrovi</name>
    <dbReference type="NCBI Taxonomy" id="1524084"/>
    <lineage>
        <taxon>Bacteria</taxon>
        <taxon>Bacillati</taxon>
        <taxon>Actinomycetota</taxon>
        <taxon>Actinomycetes</taxon>
        <taxon>Jiangellales</taxon>
        <taxon>Jiangellaceae</taxon>
        <taxon>Jiangella</taxon>
    </lineage>
</organism>
<dbReference type="RefSeq" id="WP_184824573.1">
    <property type="nucleotide sequence ID" value="NZ_JACHMM010000001.1"/>
</dbReference>
<proteinExistence type="predicted"/>
<comment type="caution">
    <text evidence="3">The sequence shown here is derived from an EMBL/GenBank/DDBJ whole genome shotgun (WGS) entry which is preliminary data.</text>
</comment>
<dbReference type="SUPFAM" id="SSF51679">
    <property type="entry name" value="Bacterial luciferase-like"/>
    <property type="match status" value="1"/>
</dbReference>
<dbReference type="Pfam" id="PF00296">
    <property type="entry name" value="Bac_luciferase"/>
    <property type="match status" value="1"/>
</dbReference>
<dbReference type="Gene3D" id="3.20.20.30">
    <property type="entry name" value="Luciferase-like domain"/>
    <property type="match status" value="1"/>
</dbReference>
<dbReference type="InterPro" id="IPR036661">
    <property type="entry name" value="Luciferase-like_sf"/>
</dbReference>
<sequence length="327" mass="35535">MPVVGWHASHEQIPPSRLLADVRQAEQAGFQAVWSSDHLAPWSARQGESGFSFAWLGAAMATTNLPFGVVCAPGQRYHPVVAAQAVATLEEMFPGRFAVALGSGENLNEHVTGEPWPDKPTRNARLRECVDIMRALLDGDEVTHRGLVTVDRARLWTRPPTPPPLYATAVSPETAGWAAEWADGLVTVGQPTATLERVVHDFRANGGVGKPLAVQIHVSWAPDEDEALSIAHDQWRTNVFSPPLCWDLATVEEFDEAAKHVRPDDVRGSVLVTADLARLADHIERLGELGFGTVYVHHVGQEQARFIDAFGERVLSTTTTATTAVTA</sequence>
<gene>
    <name evidence="3" type="ORF">HD601_003875</name>
</gene>
<dbReference type="InterPro" id="IPR050564">
    <property type="entry name" value="F420-G6PD/mer"/>
</dbReference>
<dbReference type="PANTHER" id="PTHR43244:SF1">
    <property type="entry name" value="5,10-METHYLENETETRAHYDROMETHANOPTERIN REDUCTASE"/>
    <property type="match status" value="1"/>
</dbReference>